<evidence type="ECO:0000313" key="3">
    <source>
        <dbReference type="Proteomes" id="UP001501563"/>
    </source>
</evidence>
<feature type="region of interest" description="Disordered" evidence="1">
    <location>
        <begin position="80"/>
        <end position="148"/>
    </location>
</feature>
<proteinExistence type="predicted"/>
<sequence>MLPAVKATEPASGANAARRPGGPGSDGDVPEGEGERVGEVEVDGEGEGEPVGGVPVTDGVGLLPDGSGVGWVRVGDAPGVRETLPGFEEAGAAPEAADDGTAAGRPEGGTARRRARGEGAGEGSAVKRSVRGVESLPQPAPGPSSGSC</sequence>
<name>A0ABP7LYY5_9ACTN</name>
<feature type="region of interest" description="Disordered" evidence="1">
    <location>
        <begin position="1"/>
        <end position="66"/>
    </location>
</feature>
<dbReference type="EMBL" id="BAAAZA010000124">
    <property type="protein sequence ID" value="GAA3911057.1"/>
    <property type="molecule type" value="Genomic_DNA"/>
</dbReference>
<dbReference type="Proteomes" id="UP001501563">
    <property type="component" value="Unassembled WGS sequence"/>
</dbReference>
<reference evidence="3" key="1">
    <citation type="journal article" date="2019" name="Int. J. Syst. Evol. Microbiol.">
        <title>The Global Catalogue of Microorganisms (GCM) 10K type strain sequencing project: providing services to taxonomists for standard genome sequencing and annotation.</title>
        <authorList>
            <consortium name="The Broad Institute Genomics Platform"/>
            <consortium name="The Broad Institute Genome Sequencing Center for Infectious Disease"/>
            <person name="Wu L."/>
            <person name="Ma J."/>
        </authorList>
    </citation>
    <scope>NUCLEOTIDE SEQUENCE [LARGE SCALE GENOMIC DNA]</scope>
    <source>
        <strain evidence="3">JCM 16578</strain>
    </source>
</reference>
<feature type="compositionally biased region" description="Low complexity" evidence="1">
    <location>
        <begin position="52"/>
        <end position="61"/>
    </location>
</feature>
<keyword evidence="3" id="KW-1185">Reference proteome</keyword>
<feature type="compositionally biased region" description="Low complexity" evidence="1">
    <location>
        <begin position="10"/>
        <end position="20"/>
    </location>
</feature>
<protein>
    <submittedName>
        <fullName evidence="2">Uncharacterized protein</fullName>
    </submittedName>
</protein>
<comment type="caution">
    <text evidence="2">The sequence shown here is derived from an EMBL/GenBank/DDBJ whole genome shotgun (WGS) entry which is preliminary data.</text>
</comment>
<organism evidence="2 3">
    <name type="scientific">Streptomyces lannensis</name>
    <dbReference type="NCBI Taxonomy" id="766498"/>
    <lineage>
        <taxon>Bacteria</taxon>
        <taxon>Bacillati</taxon>
        <taxon>Actinomycetota</taxon>
        <taxon>Actinomycetes</taxon>
        <taxon>Kitasatosporales</taxon>
        <taxon>Streptomycetaceae</taxon>
        <taxon>Streptomyces</taxon>
    </lineage>
</organism>
<feature type="compositionally biased region" description="Low complexity" evidence="1">
    <location>
        <begin position="88"/>
        <end position="109"/>
    </location>
</feature>
<evidence type="ECO:0000313" key="2">
    <source>
        <dbReference type="EMBL" id="GAA3911057.1"/>
    </source>
</evidence>
<evidence type="ECO:0000256" key="1">
    <source>
        <dbReference type="SAM" id="MobiDB-lite"/>
    </source>
</evidence>
<gene>
    <name evidence="2" type="ORF">GCM10022207_94880</name>
</gene>
<dbReference type="RefSeq" id="WP_345554848.1">
    <property type="nucleotide sequence ID" value="NZ_BAAAZA010000124.1"/>
</dbReference>
<accession>A0ABP7LYY5</accession>